<comment type="subcellular location">
    <subcellularLocation>
        <location evidence="1">Membrane</location>
        <topology evidence="1">Multi-pass membrane protein</topology>
    </subcellularLocation>
</comment>
<evidence type="ECO:0000313" key="8">
    <source>
        <dbReference type="Proteomes" id="UP000824014"/>
    </source>
</evidence>
<keyword evidence="4 5" id="KW-0472">Membrane</keyword>
<dbReference type="AlphaFoldDB" id="A0A9D2ILH7"/>
<feature type="transmembrane region" description="Helical" evidence="5">
    <location>
        <begin position="68"/>
        <end position="86"/>
    </location>
</feature>
<dbReference type="EMBL" id="DXCC01000017">
    <property type="protein sequence ID" value="HIZ15256.1"/>
    <property type="molecule type" value="Genomic_DNA"/>
</dbReference>
<proteinExistence type="predicted"/>
<dbReference type="GO" id="GO:0000271">
    <property type="term" value="P:polysaccharide biosynthetic process"/>
    <property type="evidence" value="ECO:0007669"/>
    <property type="project" value="InterPro"/>
</dbReference>
<evidence type="ECO:0000313" key="7">
    <source>
        <dbReference type="EMBL" id="HIZ15256.1"/>
    </source>
</evidence>
<feature type="transmembrane region" description="Helical" evidence="5">
    <location>
        <begin position="28"/>
        <end position="48"/>
    </location>
</feature>
<reference evidence="7" key="1">
    <citation type="journal article" date="2021" name="PeerJ">
        <title>Extensive microbial diversity within the chicken gut microbiome revealed by metagenomics and culture.</title>
        <authorList>
            <person name="Gilroy R."/>
            <person name="Ravi A."/>
            <person name="Getino M."/>
            <person name="Pursley I."/>
            <person name="Horton D.L."/>
            <person name="Alikhan N.F."/>
            <person name="Baker D."/>
            <person name="Gharbi K."/>
            <person name="Hall N."/>
            <person name="Watson M."/>
            <person name="Adriaenssens E.M."/>
            <person name="Foster-Nyarko E."/>
            <person name="Jarju S."/>
            <person name="Secka A."/>
            <person name="Antonio M."/>
            <person name="Oren A."/>
            <person name="Chaudhuri R.R."/>
            <person name="La Ragione R."/>
            <person name="Hildebrand F."/>
            <person name="Pallen M.J."/>
        </authorList>
    </citation>
    <scope>NUCLEOTIDE SEQUENCE</scope>
    <source>
        <strain evidence="7">ChiHjej11B10-19426</strain>
    </source>
</reference>
<gene>
    <name evidence="7" type="ORF">H9816_05040</name>
</gene>
<keyword evidence="2 5" id="KW-0812">Transmembrane</keyword>
<evidence type="ECO:0000256" key="3">
    <source>
        <dbReference type="ARBA" id="ARBA00022989"/>
    </source>
</evidence>
<feature type="transmembrane region" description="Helical" evidence="5">
    <location>
        <begin position="106"/>
        <end position="125"/>
    </location>
</feature>
<dbReference type="Pfam" id="PF04138">
    <property type="entry name" value="GtrA_DPMS_TM"/>
    <property type="match status" value="1"/>
</dbReference>
<sequence>MGVARVITRFIDWFYIAPLRRWVPRETFRYAMCGGLNLLLMWVLYYLIYRFLVAGHYLNLGFVVMSPHVLTLCIQFPITFFTGFWLNRYVTFTLSPLRGRTQLVRYVLQTAGSFLLNYLLLKLFVEVCHLYAPVAKPVVDAVVILYSYLAARFFTFRTHRAHRTR</sequence>
<protein>
    <submittedName>
        <fullName evidence="7">GtrA family protein</fullName>
    </submittedName>
</protein>
<evidence type="ECO:0000256" key="5">
    <source>
        <dbReference type="SAM" id="Phobius"/>
    </source>
</evidence>
<evidence type="ECO:0000256" key="2">
    <source>
        <dbReference type="ARBA" id="ARBA00022692"/>
    </source>
</evidence>
<evidence type="ECO:0000259" key="6">
    <source>
        <dbReference type="Pfam" id="PF04138"/>
    </source>
</evidence>
<evidence type="ECO:0000256" key="1">
    <source>
        <dbReference type="ARBA" id="ARBA00004141"/>
    </source>
</evidence>
<accession>A0A9D2ILH7</accession>
<dbReference type="GO" id="GO:0016020">
    <property type="term" value="C:membrane"/>
    <property type="evidence" value="ECO:0007669"/>
    <property type="project" value="UniProtKB-SubCell"/>
</dbReference>
<keyword evidence="3 5" id="KW-1133">Transmembrane helix</keyword>
<organism evidence="7 8">
    <name type="scientific">Candidatus Tidjanibacter faecipullorum</name>
    <dbReference type="NCBI Taxonomy" id="2838766"/>
    <lineage>
        <taxon>Bacteria</taxon>
        <taxon>Pseudomonadati</taxon>
        <taxon>Bacteroidota</taxon>
        <taxon>Bacteroidia</taxon>
        <taxon>Bacteroidales</taxon>
        <taxon>Rikenellaceae</taxon>
        <taxon>Tidjanibacter</taxon>
    </lineage>
</organism>
<name>A0A9D2ILH7_9BACT</name>
<dbReference type="Proteomes" id="UP000824014">
    <property type="component" value="Unassembled WGS sequence"/>
</dbReference>
<feature type="domain" description="GtrA/DPMS transmembrane" evidence="6">
    <location>
        <begin position="29"/>
        <end position="156"/>
    </location>
</feature>
<dbReference type="InterPro" id="IPR007267">
    <property type="entry name" value="GtrA_DPMS_TM"/>
</dbReference>
<comment type="caution">
    <text evidence="7">The sequence shown here is derived from an EMBL/GenBank/DDBJ whole genome shotgun (WGS) entry which is preliminary data.</text>
</comment>
<reference evidence="7" key="2">
    <citation type="submission" date="2021-04" db="EMBL/GenBank/DDBJ databases">
        <authorList>
            <person name="Gilroy R."/>
        </authorList>
    </citation>
    <scope>NUCLEOTIDE SEQUENCE</scope>
    <source>
        <strain evidence="7">ChiHjej11B10-19426</strain>
    </source>
</reference>
<evidence type="ECO:0000256" key="4">
    <source>
        <dbReference type="ARBA" id="ARBA00023136"/>
    </source>
</evidence>
<feature type="transmembrane region" description="Helical" evidence="5">
    <location>
        <begin position="137"/>
        <end position="155"/>
    </location>
</feature>